<evidence type="ECO:0000256" key="1">
    <source>
        <dbReference type="ARBA" id="ARBA00022670"/>
    </source>
</evidence>
<feature type="region of interest" description="Disordered" evidence="11">
    <location>
        <begin position="49"/>
        <end position="109"/>
    </location>
</feature>
<organism evidence="14 15">
    <name type="scientific">Cricetulus griseus</name>
    <name type="common">Chinese hamster</name>
    <name type="synonym">Cricetulus barabensis griseus</name>
    <dbReference type="NCBI Taxonomy" id="10029"/>
    <lineage>
        <taxon>Eukaryota</taxon>
        <taxon>Metazoa</taxon>
        <taxon>Chordata</taxon>
        <taxon>Craniata</taxon>
        <taxon>Vertebrata</taxon>
        <taxon>Euteleostomi</taxon>
        <taxon>Mammalia</taxon>
        <taxon>Eutheria</taxon>
        <taxon>Euarchontoglires</taxon>
        <taxon>Glires</taxon>
        <taxon>Rodentia</taxon>
        <taxon>Myomorpha</taxon>
        <taxon>Muroidea</taxon>
        <taxon>Cricetidae</taxon>
        <taxon>Cricetinae</taxon>
        <taxon>Cricetulus</taxon>
    </lineage>
</organism>
<dbReference type="GO" id="GO:0004298">
    <property type="term" value="F:threonine-type endopeptidase activity"/>
    <property type="evidence" value="ECO:0007669"/>
    <property type="project" value="UniProtKB-KW"/>
</dbReference>
<feature type="signal peptide" evidence="12">
    <location>
        <begin position="1"/>
        <end position="47"/>
    </location>
</feature>
<dbReference type="Gene3D" id="2.40.10.10">
    <property type="entry name" value="Trypsin-like serine proteases"/>
    <property type="match status" value="2"/>
</dbReference>
<dbReference type="AlphaFoldDB" id="A0A8C2MMT7"/>
<evidence type="ECO:0000256" key="12">
    <source>
        <dbReference type="SAM" id="SignalP"/>
    </source>
</evidence>
<sequence length="425" mass="46640">MEPWCWAGVGGQAPQGPRGPGASLSRTRARALLLLLLLLLLLPRWPAGEPTRSPAPSPARPHRCLATGESPGALSTTVPTDPRATRPSDWLRLPRQANTPGTTAPPTTAGVAAVKTAGSCTGVLSHEQGSVVKAHVSSFLPLVCGSSHEADPTLRDPEAMTRRWPWMVSVQANGIHICAGTLIASQWVLTVAHCLTLHGVNYTVRVGSPWINQTAATSTDVPVHQIIVNSGYQAKRYWSWVGRTNDIGLLKLQWGLKYSKYVWPICLPGLEYVVDDNSICTVTGWGYPKVNGEWPQFQTLQEKDVFIMNSRKCEQFYHKFSRIPSLVRIINSQMICASDDNREKFCYELTGEPLVCSSDGTWYLVGMMSWGPGCKKSEAPPIFLQVSTFQPWIWDRLSGEALDLTAPSRTLLLAFLLLLSLLGTL</sequence>
<dbReference type="SMART" id="SM00020">
    <property type="entry name" value="Tryp_SPc"/>
    <property type="match status" value="1"/>
</dbReference>
<evidence type="ECO:0000313" key="15">
    <source>
        <dbReference type="Proteomes" id="UP000694386"/>
    </source>
</evidence>
<evidence type="ECO:0000259" key="13">
    <source>
        <dbReference type="PROSITE" id="PS50240"/>
    </source>
</evidence>
<evidence type="ECO:0000256" key="4">
    <source>
        <dbReference type="ARBA" id="ARBA00022801"/>
    </source>
</evidence>
<keyword evidence="1" id="KW-0645">Protease</keyword>
<keyword evidence="5" id="KW-1015">Disulfide bond</keyword>
<feature type="domain" description="Peptidase S1" evidence="13">
    <location>
        <begin position="142"/>
        <end position="398"/>
    </location>
</feature>
<dbReference type="SUPFAM" id="SSF50494">
    <property type="entry name" value="Trypsin-like serine proteases"/>
    <property type="match status" value="1"/>
</dbReference>
<dbReference type="GO" id="GO:0006508">
    <property type="term" value="P:proteolysis"/>
    <property type="evidence" value="ECO:0007669"/>
    <property type="project" value="UniProtKB-KW"/>
</dbReference>
<dbReference type="GO" id="GO:0005783">
    <property type="term" value="C:endoplasmic reticulum"/>
    <property type="evidence" value="ECO:0007669"/>
    <property type="project" value="Ensembl"/>
</dbReference>
<comment type="function">
    <text evidence="7">May be involved in proteolysis through its threonine endopeptidase activity.</text>
</comment>
<dbReference type="FunFam" id="2.40.10.10:FF:000106">
    <property type="entry name" value="Probable threonine protease PRSS50"/>
    <property type="match status" value="1"/>
</dbReference>
<evidence type="ECO:0000256" key="10">
    <source>
        <dbReference type="ARBA" id="ARBA00080183"/>
    </source>
</evidence>
<evidence type="ECO:0000256" key="11">
    <source>
        <dbReference type="SAM" id="MobiDB-lite"/>
    </source>
</evidence>
<dbReference type="PANTHER" id="PTHR24253:SF35">
    <property type="entry name" value="THREONINE PROTEASE PRSS50-RELATED"/>
    <property type="match status" value="1"/>
</dbReference>
<feature type="compositionally biased region" description="Low complexity" evidence="11">
    <location>
        <begin position="97"/>
        <end position="109"/>
    </location>
</feature>
<evidence type="ECO:0000256" key="2">
    <source>
        <dbReference type="ARBA" id="ARBA00022698"/>
    </source>
</evidence>
<dbReference type="FunFam" id="2.40.10.10:FF:000127">
    <property type="entry name" value="Probable threonine protease PRSS50"/>
    <property type="match status" value="1"/>
</dbReference>
<dbReference type="InterPro" id="IPR043504">
    <property type="entry name" value="Peptidase_S1_PA_chymotrypsin"/>
</dbReference>
<reference evidence="14" key="2">
    <citation type="submission" date="2025-09" db="UniProtKB">
        <authorList>
            <consortium name="Ensembl"/>
        </authorList>
    </citation>
    <scope>IDENTIFICATION</scope>
</reference>
<keyword evidence="3 12" id="KW-0732">Signal</keyword>
<feature type="chain" id="PRO_5034123380" description="Probable threonine protease PRSS50" evidence="12">
    <location>
        <begin position="48"/>
        <end position="425"/>
    </location>
</feature>
<reference evidence="14" key="1">
    <citation type="submission" date="2025-08" db="UniProtKB">
        <authorList>
            <consortium name="Ensembl"/>
        </authorList>
    </citation>
    <scope>IDENTIFICATION</scope>
</reference>
<dbReference type="InterPro" id="IPR009003">
    <property type="entry name" value="Peptidase_S1_PA"/>
</dbReference>
<evidence type="ECO:0000256" key="9">
    <source>
        <dbReference type="ARBA" id="ARBA00075622"/>
    </source>
</evidence>
<dbReference type="GO" id="GO:0004252">
    <property type="term" value="F:serine-type endopeptidase activity"/>
    <property type="evidence" value="ECO:0007669"/>
    <property type="project" value="InterPro"/>
</dbReference>
<evidence type="ECO:0000256" key="8">
    <source>
        <dbReference type="ARBA" id="ARBA00072446"/>
    </source>
</evidence>
<protein>
    <recommendedName>
        <fullName evidence="8">Probable threonine protease PRSS50</fullName>
    </recommendedName>
    <alternativeName>
        <fullName evidence="9">Serine protease 50</fullName>
    </alternativeName>
    <alternativeName>
        <fullName evidence="10">Testis-specific protease-like protein 50</fullName>
    </alternativeName>
</protein>
<name>A0A8C2MMT7_CRIGR</name>
<dbReference type="InterPro" id="IPR001254">
    <property type="entry name" value="Trypsin_dom"/>
</dbReference>
<evidence type="ECO:0000256" key="5">
    <source>
        <dbReference type="ARBA" id="ARBA00023157"/>
    </source>
</evidence>
<proteinExistence type="predicted"/>
<accession>A0A8C2MMT7</accession>
<evidence type="ECO:0000256" key="3">
    <source>
        <dbReference type="ARBA" id="ARBA00022729"/>
    </source>
</evidence>
<dbReference type="CDD" id="cd00190">
    <property type="entry name" value="Tryp_SPc"/>
    <property type="match status" value="1"/>
</dbReference>
<dbReference type="PROSITE" id="PS50240">
    <property type="entry name" value="TRYPSIN_DOM"/>
    <property type="match status" value="1"/>
</dbReference>
<evidence type="ECO:0000313" key="14">
    <source>
        <dbReference type="Ensembl" id="ENSCGRP00001021446.1"/>
    </source>
</evidence>
<keyword evidence="4" id="KW-0378">Hydrolase</keyword>
<evidence type="ECO:0000256" key="7">
    <source>
        <dbReference type="ARBA" id="ARBA00056912"/>
    </source>
</evidence>
<dbReference type="Ensembl" id="ENSCGRT00001025690.1">
    <property type="protein sequence ID" value="ENSCGRP00001021446.1"/>
    <property type="gene ID" value="ENSCGRG00001020287.1"/>
</dbReference>
<dbReference type="Proteomes" id="UP000694386">
    <property type="component" value="Unplaced"/>
</dbReference>
<keyword evidence="6" id="KW-0325">Glycoprotein</keyword>
<feature type="region of interest" description="Disordered" evidence="11">
    <location>
        <begin position="1"/>
        <end position="23"/>
    </location>
</feature>
<keyword evidence="2" id="KW-0888">Threonine protease</keyword>
<dbReference type="Pfam" id="PF00089">
    <property type="entry name" value="Trypsin"/>
    <property type="match status" value="1"/>
</dbReference>
<evidence type="ECO:0000256" key="6">
    <source>
        <dbReference type="ARBA" id="ARBA00023180"/>
    </source>
</evidence>
<dbReference type="PANTHER" id="PTHR24253">
    <property type="entry name" value="TRANSMEMBRANE PROTEASE SERINE"/>
    <property type="match status" value="1"/>
</dbReference>